<dbReference type="InterPro" id="IPR049227">
    <property type="entry name" value="DUF6824"/>
</dbReference>
<sequence length="493" mass="56142">MNHQNRSSSLSSCLSQCNFLGTSNQHSTPNIEESQEYTRQEMKDSEGMLATELNKLSLQERNEALEDIHCVGHDLEETPELVQEILAKFDQTVQRQQKQDPTYQEVAKRHRAYVEDPSFRLKFLRANMHNVGRAVSQMFHFLRNKAKYFGNDCVGREITFDDLNEEDRQLLLSGKYHIQKDKDRSGRVVMYSIPELIGGASAESYCRVAYYVYFNILIPIPEVQMKGLVYVLYDISKKEKRPTMPHINLTMASIDMILSLPIRFSATHYCLKARQEKLGPFNSVLKIVFKVVGDYSYCKVRSRMHYGSDTELQYQLRSHGINVDSIPIDAEGTLREDIRNDWLYERLAGMGRSSIFPALVSAGGSKGAIAVNHDAETLVGNAVAHGASGNNVEKYSPIIPTDGDILLGRGRLVQYNPGNIHFRGLAFKYRDAYDTAPGLRRKEIVSEVSGIISSEGRRFLKQIDSGVWVKSNDKETNTKIAQLFREFRKFKNK</sequence>
<gene>
    <name evidence="2" type="ORF">CYCCA115_LOCUS5817</name>
</gene>
<dbReference type="AlphaFoldDB" id="A0AAD2CNZ5"/>
<comment type="caution">
    <text evidence="2">The sequence shown here is derived from an EMBL/GenBank/DDBJ whole genome shotgun (WGS) entry which is preliminary data.</text>
</comment>
<reference evidence="2" key="1">
    <citation type="submission" date="2023-08" db="EMBL/GenBank/DDBJ databases">
        <authorList>
            <person name="Audoor S."/>
            <person name="Bilcke G."/>
        </authorList>
    </citation>
    <scope>NUCLEOTIDE SEQUENCE</scope>
</reference>
<dbReference type="Proteomes" id="UP001295423">
    <property type="component" value="Unassembled WGS sequence"/>
</dbReference>
<evidence type="ECO:0000259" key="1">
    <source>
        <dbReference type="Pfam" id="PF20710"/>
    </source>
</evidence>
<keyword evidence="3" id="KW-1185">Reference proteome</keyword>
<dbReference type="Gene3D" id="1.10.8.20">
    <property type="entry name" value="N-terminal domain of phosphatidylinositol transfer protein sec14p"/>
    <property type="match status" value="1"/>
</dbReference>
<evidence type="ECO:0000313" key="2">
    <source>
        <dbReference type="EMBL" id="CAJ1937786.1"/>
    </source>
</evidence>
<feature type="domain" description="DUF6824" evidence="1">
    <location>
        <begin position="404"/>
        <end position="486"/>
    </location>
</feature>
<accession>A0AAD2CNZ5</accession>
<evidence type="ECO:0000313" key="3">
    <source>
        <dbReference type="Proteomes" id="UP001295423"/>
    </source>
</evidence>
<proteinExistence type="predicted"/>
<organism evidence="2 3">
    <name type="scientific">Cylindrotheca closterium</name>
    <dbReference type="NCBI Taxonomy" id="2856"/>
    <lineage>
        <taxon>Eukaryota</taxon>
        <taxon>Sar</taxon>
        <taxon>Stramenopiles</taxon>
        <taxon>Ochrophyta</taxon>
        <taxon>Bacillariophyta</taxon>
        <taxon>Bacillariophyceae</taxon>
        <taxon>Bacillariophycidae</taxon>
        <taxon>Bacillariales</taxon>
        <taxon>Bacillariaceae</taxon>
        <taxon>Cylindrotheca</taxon>
    </lineage>
</organism>
<name>A0AAD2CNZ5_9STRA</name>
<dbReference type="Pfam" id="PF20710">
    <property type="entry name" value="DUF6824"/>
    <property type="match status" value="1"/>
</dbReference>
<protein>
    <recommendedName>
        <fullName evidence="1">DUF6824 domain-containing protein</fullName>
    </recommendedName>
</protein>
<dbReference type="EMBL" id="CAKOGP040000668">
    <property type="protein sequence ID" value="CAJ1937786.1"/>
    <property type="molecule type" value="Genomic_DNA"/>
</dbReference>